<dbReference type="Proteomes" id="UP001326715">
    <property type="component" value="Chromosome"/>
</dbReference>
<dbReference type="InterPro" id="IPR036397">
    <property type="entry name" value="RNaseH_sf"/>
</dbReference>
<dbReference type="InterPro" id="IPR012337">
    <property type="entry name" value="RNaseH-like_sf"/>
</dbReference>
<dbReference type="Gene3D" id="3.30.420.10">
    <property type="entry name" value="Ribonuclease H-like superfamily/Ribonuclease H"/>
    <property type="match status" value="1"/>
</dbReference>
<dbReference type="AlphaFoldDB" id="A0A1K1RP47"/>
<name>A0A1K1RP47_9BACT</name>
<dbReference type="Pfam" id="PF00929">
    <property type="entry name" value="RNase_T"/>
    <property type="match status" value="1"/>
</dbReference>
<evidence type="ECO:0000313" key="3">
    <source>
        <dbReference type="EMBL" id="WQG91889.1"/>
    </source>
</evidence>
<dbReference type="GO" id="GO:0004527">
    <property type="term" value="F:exonuclease activity"/>
    <property type="evidence" value="ECO:0007669"/>
    <property type="project" value="UniProtKB-ARBA"/>
</dbReference>
<evidence type="ECO:0000313" key="4">
    <source>
        <dbReference type="Proteomes" id="UP000183788"/>
    </source>
</evidence>
<protein>
    <submittedName>
        <fullName evidence="3">3'-5' exoribonuclease</fullName>
    </submittedName>
    <submittedName>
        <fullName evidence="2">DNA polymerase III, epsilon subunit</fullName>
    </submittedName>
</protein>
<keyword evidence="5" id="KW-1185">Reference proteome</keyword>
<proteinExistence type="predicted"/>
<dbReference type="EMBL" id="CP140154">
    <property type="protein sequence ID" value="WQG91889.1"/>
    <property type="molecule type" value="Genomic_DNA"/>
</dbReference>
<dbReference type="GO" id="GO:0006259">
    <property type="term" value="P:DNA metabolic process"/>
    <property type="evidence" value="ECO:0007669"/>
    <property type="project" value="UniProtKB-ARBA"/>
</dbReference>
<dbReference type="InterPro" id="IPR013520">
    <property type="entry name" value="Ribonucl_H"/>
</dbReference>
<dbReference type="Proteomes" id="UP000183788">
    <property type="component" value="Unassembled WGS sequence"/>
</dbReference>
<evidence type="ECO:0000313" key="2">
    <source>
        <dbReference type="EMBL" id="SFW74035.1"/>
    </source>
</evidence>
<accession>A0A1K1RP47</accession>
<dbReference type="STRING" id="1004.SAMN05661012_04090"/>
<reference evidence="2 4" key="1">
    <citation type="submission" date="2016-11" db="EMBL/GenBank/DDBJ databases">
        <authorList>
            <person name="Jaros S."/>
            <person name="Januszkiewicz K."/>
            <person name="Wedrychowicz H."/>
        </authorList>
    </citation>
    <scope>NUCLEOTIDE SEQUENCE [LARGE SCALE GENOMIC DNA]</scope>
    <source>
        <strain evidence="2 4">DSM 784</strain>
    </source>
</reference>
<dbReference type="GO" id="GO:0003676">
    <property type="term" value="F:nucleic acid binding"/>
    <property type="evidence" value="ECO:0007669"/>
    <property type="project" value="InterPro"/>
</dbReference>
<evidence type="ECO:0000313" key="5">
    <source>
        <dbReference type="Proteomes" id="UP001326715"/>
    </source>
</evidence>
<dbReference type="OrthoDB" id="9803925at2"/>
<reference evidence="3 5" key="2">
    <citation type="submission" date="2023-11" db="EMBL/GenBank/DDBJ databases">
        <title>MicrobeMod: A computational toolkit for identifying prokaryotic methylation and restriction-modification with nanopore sequencing.</title>
        <authorList>
            <person name="Crits-Christoph A."/>
            <person name="Kang S.C."/>
            <person name="Lee H."/>
            <person name="Ostrov N."/>
        </authorList>
    </citation>
    <scope>NUCLEOTIDE SEQUENCE [LARGE SCALE GENOMIC DNA]</scope>
    <source>
        <strain evidence="3 5">ATCC 23090</strain>
    </source>
</reference>
<sequence>MPYIMVDIESDGPIPGDFSMISFGAVLVNEQLDQTFYGQLAPISDNYIPEALAVSGFSREETKTFDDAKTVMTAFMNWIDSVCGKDRPILISDNNGFDSMFIAWYFHHFVGVNPFGHSSQNLGSLFKGMEKDMFKNFKHLRVTKHTHHPVDDAKGNAEALLVMKKTMGLKIRL</sequence>
<dbReference type="RefSeq" id="WP_072363085.1">
    <property type="nucleotide sequence ID" value="NZ_CBHWAX010000009.1"/>
</dbReference>
<gene>
    <name evidence="2" type="ORF">SAMN05661012_04090</name>
    <name evidence="3" type="ORF">SR876_10265</name>
</gene>
<dbReference type="SUPFAM" id="SSF53098">
    <property type="entry name" value="Ribonuclease H-like"/>
    <property type="match status" value="1"/>
</dbReference>
<organism evidence="2 4">
    <name type="scientific">Chitinophaga sancti</name>
    <dbReference type="NCBI Taxonomy" id="1004"/>
    <lineage>
        <taxon>Bacteria</taxon>
        <taxon>Pseudomonadati</taxon>
        <taxon>Bacteroidota</taxon>
        <taxon>Chitinophagia</taxon>
        <taxon>Chitinophagales</taxon>
        <taxon>Chitinophagaceae</taxon>
        <taxon>Chitinophaga</taxon>
    </lineage>
</organism>
<feature type="domain" description="Exonuclease" evidence="1">
    <location>
        <begin position="5"/>
        <end position="159"/>
    </location>
</feature>
<evidence type="ECO:0000259" key="1">
    <source>
        <dbReference type="Pfam" id="PF00929"/>
    </source>
</evidence>
<dbReference type="EMBL" id="FPIZ01000013">
    <property type="protein sequence ID" value="SFW74035.1"/>
    <property type="molecule type" value="Genomic_DNA"/>
</dbReference>